<dbReference type="WBParaSite" id="ACOC_0001278001-mRNA-1">
    <property type="protein sequence ID" value="ACOC_0001278001-mRNA-1"/>
    <property type="gene ID" value="ACOC_0001278001"/>
</dbReference>
<dbReference type="OMA" id="GINEMFD"/>
<keyword evidence="2" id="KW-1185">Reference proteome</keyword>
<proteinExistence type="predicted"/>
<dbReference type="AlphaFoldDB" id="A0A0R3Q1A5"/>
<dbReference type="Proteomes" id="UP000267027">
    <property type="component" value="Unassembled WGS sequence"/>
</dbReference>
<evidence type="ECO:0000313" key="2">
    <source>
        <dbReference type="Proteomes" id="UP000267027"/>
    </source>
</evidence>
<organism evidence="3">
    <name type="scientific">Angiostrongylus costaricensis</name>
    <name type="common">Nematode worm</name>
    <dbReference type="NCBI Taxonomy" id="334426"/>
    <lineage>
        <taxon>Eukaryota</taxon>
        <taxon>Metazoa</taxon>
        <taxon>Ecdysozoa</taxon>
        <taxon>Nematoda</taxon>
        <taxon>Chromadorea</taxon>
        <taxon>Rhabditida</taxon>
        <taxon>Rhabditina</taxon>
        <taxon>Rhabditomorpha</taxon>
        <taxon>Strongyloidea</taxon>
        <taxon>Metastrongylidae</taxon>
        <taxon>Angiostrongylus</taxon>
    </lineage>
</organism>
<dbReference type="PANTHER" id="PTHR21749">
    <property type="entry name" value="PRION-LIKE- Q/N-RICH -DOMAIN-BEARING PROTEIN PROTEIN 24"/>
    <property type="match status" value="1"/>
</dbReference>
<dbReference type="PANTHER" id="PTHR21749:SF9">
    <property type="entry name" value="PHOSPHOLIPASE A1"/>
    <property type="match status" value="1"/>
</dbReference>
<gene>
    <name evidence="1" type="ORF">ACOC_LOCUS12781</name>
</gene>
<accession>A0A0R3Q1A5</accession>
<protein>
    <submittedName>
        <fullName evidence="3">TonB_dep_Rec domain-containing protein</fullName>
    </submittedName>
</protein>
<reference evidence="3" key="1">
    <citation type="submission" date="2017-02" db="UniProtKB">
        <authorList>
            <consortium name="WormBaseParasite"/>
        </authorList>
    </citation>
    <scope>IDENTIFICATION</scope>
</reference>
<name>A0A0R3Q1A5_ANGCS</name>
<reference evidence="1 2" key="2">
    <citation type="submission" date="2018-11" db="EMBL/GenBank/DDBJ databases">
        <authorList>
            <consortium name="Pathogen Informatics"/>
        </authorList>
    </citation>
    <scope>NUCLEOTIDE SEQUENCE [LARGE SCALE GENOMIC DNA]</scope>
    <source>
        <strain evidence="1 2">Costa Rica</strain>
    </source>
</reference>
<evidence type="ECO:0000313" key="1">
    <source>
        <dbReference type="EMBL" id="VDM64366.1"/>
    </source>
</evidence>
<dbReference type="EMBL" id="UYYA01005217">
    <property type="protein sequence ID" value="VDM64366.1"/>
    <property type="molecule type" value="Genomic_DNA"/>
</dbReference>
<evidence type="ECO:0000313" key="3">
    <source>
        <dbReference type="WBParaSite" id="ACOC_0001278001-mRNA-1"/>
    </source>
</evidence>
<dbReference type="OrthoDB" id="5864400at2759"/>
<sequence length="249" mass="28135">MVFALQLYSYKRVPVCETLPPRGIGLIRLPFGTSDHRSGPYLPNLYMAGNKLYHRTQTIPDVSLPGQEKDFSGHAQLNPFTHMAGVAADLDFGDSWGAGYGIQGVNFLGLNLRKNYRQYAEMPELYTDGMHQPFQNSFIVGAEFDFSKYVSHAVALDVPLPGLNEMFDFQEEMLTKRDEELTDIHHTRFSLPIPSTNQRLPFKAHLFERFNDINVNFAHVLPNVNLHNVDTDDVVDEIVTNHANPTLVG</sequence>